<feature type="non-terminal residue" evidence="1">
    <location>
        <position position="81"/>
    </location>
</feature>
<evidence type="ECO:0000313" key="1">
    <source>
        <dbReference type="EMBL" id="KKK64894.1"/>
    </source>
</evidence>
<protein>
    <submittedName>
        <fullName evidence="1">Uncharacterized protein</fullName>
    </submittedName>
</protein>
<dbReference type="AlphaFoldDB" id="A0A0F8ZEK5"/>
<name>A0A0F8ZEK5_9ZZZZ</name>
<organism evidence="1">
    <name type="scientific">marine sediment metagenome</name>
    <dbReference type="NCBI Taxonomy" id="412755"/>
    <lineage>
        <taxon>unclassified sequences</taxon>
        <taxon>metagenomes</taxon>
        <taxon>ecological metagenomes</taxon>
    </lineage>
</organism>
<reference evidence="1" key="1">
    <citation type="journal article" date="2015" name="Nature">
        <title>Complex archaea that bridge the gap between prokaryotes and eukaryotes.</title>
        <authorList>
            <person name="Spang A."/>
            <person name="Saw J.H."/>
            <person name="Jorgensen S.L."/>
            <person name="Zaremba-Niedzwiedzka K."/>
            <person name="Martijn J."/>
            <person name="Lind A.E."/>
            <person name="van Eijk R."/>
            <person name="Schleper C."/>
            <person name="Guy L."/>
            <person name="Ettema T.J."/>
        </authorList>
    </citation>
    <scope>NUCLEOTIDE SEQUENCE</scope>
</reference>
<proteinExistence type="predicted"/>
<gene>
    <name evidence="1" type="ORF">LCGC14_2979630</name>
</gene>
<dbReference type="EMBL" id="LAZR01060815">
    <property type="protein sequence ID" value="KKK64894.1"/>
    <property type="molecule type" value="Genomic_DNA"/>
</dbReference>
<sequence length="81" mass="8609">MATNDYSGNVCTMESFTAQTTDGSGNIDLTVQSTPAADDAIILYCNTPGYVVEFDSRTAKVITVLITKLGYHKVNNPVTGS</sequence>
<accession>A0A0F8ZEK5</accession>
<comment type="caution">
    <text evidence="1">The sequence shown here is derived from an EMBL/GenBank/DDBJ whole genome shotgun (WGS) entry which is preliminary data.</text>
</comment>